<dbReference type="EC" id="1.5.-.-" evidence="10"/>
<dbReference type="InterPro" id="IPR006076">
    <property type="entry name" value="FAD-dep_OxRdtase"/>
</dbReference>
<organism evidence="13 14">
    <name type="scientific">Rubrivivax albus</name>
    <dbReference type="NCBI Taxonomy" id="2499835"/>
    <lineage>
        <taxon>Bacteria</taxon>
        <taxon>Pseudomonadati</taxon>
        <taxon>Pseudomonadota</taxon>
        <taxon>Betaproteobacteria</taxon>
        <taxon>Burkholderiales</taxon>
        <taxon>Sphaerotilaceae</taxon>
        <taxon>Rubrivivax</taxon>
    </lineage>
</organism>
<keyword evidence="1 10" id="KW-0963">Cytoplasm</keyword>
<evidence type="ECO:0000256" key="10">
    <source>
        <dbReference type="HAMAP-Rule" id="MF_01102"/>
    </source>
</evidence>
<feature type="region of interest" description="tRNA (mnm(5)s(2)U34)-methyltransferase" evidence="10">
    <location>
        <begin position="1"/>
        <end position="234"/>
    </location>
</feature>
<dbReference type="Gene3D" id="3.30.9.10">
    <property type="entry name" value="D-Amino Acid Oxidase, subunit A, domain 2"/>
    <property type="match status" value="1"/>
</dbReference>
<dbReference type="GO" id="GO:0004808">
    <property type="term" value="F:tRNA (5-methylaminomethyl-2-thiouridylate)(34)-methyltransferase activity"/>
    <property type="evidence" value="ECO:0007669"/>
    <property type="project" value="UniProtKB-EC"/>
</dbReference>
<dbReference type="InterPro" id="IPR047785">
    <property type="entry name" value="tRNA_MNMC2"/>
</dbReference>
<dbReference type="Proteomes" id="UP000288178">
    <property type="component" value="Unassembled WGS sequence"/>
</dbReference>
<dbReference type="RefSeq" id="WP_128195462.1">
    <property type="nucleotide sequence ID" value="NZ_SACT01000001.1"/>
</dbReference>
<evidence type="ECO:0000256" key="5">
    <source>
        <dbReference type="ARBA" id="ARBA00022691"/>
    </source>
</evidence>
<dbReference type="OrthoDB" id="9786494at2"/>
<dbReference type="GO" id="GO:0016645">
    <property type="term" value="F:oxidoreductase activity, acting on the CH-NH group of donors"/>
    <property type="evidence" value="ECO:0007669"/>
    <property type="project" value="InterPro"/>
</dbReference>
<sequence length="634" mass="66556">MAAHGPLTPARIVFDANGRPQAPDFGDAYHARIGATAQAQAVFLAGNGLPHRWRGRAEFTIAENGFGLGQNFLATWAAWHDDPQRCTRLHYVGVEGHPARGADLARALATSPFPALAQALVAVWPPLLAGWHALDFDGGRIRLLLAFGDAARAWREVHLRADALYLDGFAPDRNPAMWSPELLQAMARRAAPGATAATWSVARPVREGLRSAGFRVEIGPPVGDKRETLRAVFDPPATMHRAPPVTPPGEVLVLGAGLAGAWAAHELAAAGCRVRVLDRHAAPAQEASGNAGGLFHGVVMADDGAHARTLRAAALHAARVLPGWIGRGVPGAAEGLLRLAGAGEDVAALQALIDRHALPGGYVQALDAAAASARAGVAVTQTAWWYPGGGWIAPGALAARLLANIPFDGGMAVARIDHIDGRWALFDTDGRRLATADTLVLANAADAAHLAPWAGWPMGRSRGQVSLWRRVPADAPRPRVPLAGRGYLLDLGDGGLLTGATAQPGDTDAAARVTDHDFNRARLEALCGWRAPPPDGGRVGWRAQVPDRLPVVGAVPAMNAPDATRLDRVVRAPGLFVLGALGSRGLTWGPLAGRLLASQVCGTPWPLEASLAQAWDPARWRVRAARQAPNRLGG</sequence>
<dbReference type="Pfam" id="PF05430">
    <property type="entry name" value="Methyltransf_30"/>
    <property type="match status" value="1"/>
</dbReference>
<evidence type="ECO:0000256" key="7">
    <source>
        <dbReference type="ARBA" id="ARBA00022827"/>
    </source>
</evidence>
<dbReference type="InterPro" id="IPR029063">
    <property type="entry name" value="SAM-dependent_MTases_sf"/>
</dbReference>
<dbReference type="InterPro" id="IPR036188">
    <property type="entry name" value="FAD/NAD-bd_sf"/>
</dbReference>
<proteinExistence type="inferred from homology"/>
<accession>A0A3S2WX74</accession>
<comment type="caution">
    <text evidence="13">The sequence shown here is derived from an EMBL/GenBank/DDBJ whole genome shotgun (WGS) entry which is preliminary data.</text>
</comment>
<comment type="cofactor">
    <cofactor evidence="10">
        <name>FAD</name>
        <dbReference type="ChEBI" id="CHEBI:57692"/>
    </cofactor>
</comment>
<comment type="similarity">
    <text evidence="10">In the C-terminal section; belongs to the DAO family.</text>
</comment>
<dbReference type="PANTHER" id="PTHR13847">
    <property type="entry name" value="SARCOSINE DEHYDROGENASE-RELATED"/>
    <property type="match status" value="1"/>
</dbReference>
<dbReference type="InterPro" id="IPR008471">
    <property type="entry name" value="MnmC-like_methylTransf"/>
</dbReference>
<dbReference type="EMBL" id="SACT01000001">
    <property type="protein sequence ID" value="RVT53866.1"/>
    <property type="molecule type" value="Genomic_DNA"/>
</dbReference>
<evidence type="ECO:0000256" key="1">
    <source>
        <dbReference type="ARBA" id="ARBA00022490"/>
    </source>
</evidence>
<comment type="catalytic activity">
    <reaction evidence="10">
        <text>5-aminomethyl-2-thiouridine(34) in tRNA + S-adenosyl-L-methionine = 5-methylaminomethyl-2-thiouridine(34) in tRNA + S-adenosyl-L-homocysteine + H(+)</text>
        <dbReference type="Rhea" id="RHEA:19569"/>
        <dbReference type="Rhea" id="RHEA-COMP:10195"/>
        <dbReference type="Rhea" id="RHEA-COMP:10197"/>
        <dbReference type="ChEBI" id="CHEBI:15378"/>
        <dbReference type="ChEBI" id="CHEBI:57856"/>
        <dbReference type="ChEBI" id="CHEBI:59789"/>
        <dbReference type="ChEBI" id="CHEBI:74454"/>
        <dbReference type="ChEBI" id="CHEBI:74455"/>
        <dbReference type="EC" id="2.1.1.61"/>
    </reaction>
</comment>
<dbReference type="GO" id="GO:0002097">
    <property type="term" value="P:tRNA wobble base modification"/>
    <property type="evidence" value="ECO:0007669"/>
    <property type="project" value="UniProtKB-UniRule"/>
</dbReference>
<keyword evidence="6 10" id="KW-0819">tRNA processing</keyword>
<evidence type="ECO:0000259" key="12">
    <source>
        <dbReference type="Pfam" id="PF05430"/>
    </source>
</evidence>
<evidence type="ECO:0000313" key="13">
    <source>
        <dbReference type="EMBL" id="RVT53866.1"/>
    </source>
</evidence>
<gene>
    <name evidence="10" type="primary">mnmC</name>
    <name evidence="13" type="ORF">ENE75_02980</name>
</gene>
<dbReference type="HAMAP" id="MF_01102">
    <property type="entry name" value="MnmC"/>
    <property type="match status" value="1"/>
</dbReference>
<keyword evidence="3 10" id="KW-0285">Flavoprotein</keyword>
<reference evidence="13 14" key="1">
    <citation type="submission" date="2019-01" db="EMBL/GenBank/DDBJ databases">
        <authorList>
            <person name="Chen W.-M."/>
        </authorList>
    </citation>
    <scope>NUCLEOTIDE SEQUENCE [LARGE SCALE GENOMIC DNA]</scope>
    <source>
        <strain evidence="13 14">ICH-3</strain>
    </source>
</reference>
<comment type="subcellular location">
    <subcellularLocation>
        <location evidence="10">Cytoplasm</location>
    </subcellularLocation>
</comment>
<feature type="domain" description="MnmC-like methyltransferase" evidence="12">
    <location>
        <begin position="115"/>
        <end position="232"/>
    </location>
</feature>
<feature type="domain" description="FAD dependent oxidoreductase" evidence="11">
    <location>
        <begin position="251"/>
        <end position="598"/>
    </location>
</feature>
<keyword evidence="8 10" id="KW-0560">Oxidoreductase</keyword>
<keyword evidence="4 10" id="KW-0808">Transferase</keyword>
<evidence type="ECO:0000256" key="9">
    <source>
        <dbReference type="ARBA" id="ARBA00023268"/>
    </source>
</evidence>
<dbReference type="InterPro" id="IPR023032">
    <property type="entry name" value="tRNA_MAMT_biosynth_bifunc_MnmC"/>
</dbReference>
<dbReference type="PANTHER" id="PTHR13847:SF289">
    <property type="entry name" value="GLYCINE OXIDASE"/>
    <property type="match status" value="1"/>
</dbReference>
<dbReference type="GO" id="GO:0050660">
    <property type="term" value="F:flavin adenine dinucleotide binding"/>
    <property type="evidence" value="ECO:0007669"/>
    <property type="project" value="UniProtKB-UniRule"/>
</dbReference>
<comment type="function">
    <text evidence="10">Catalyzes the last two steps in the biosynthesis of 5-methylaminomethyl-2-thiouridine (mnm(5)s(2)U) at the wobble position (U34) in tRNA. Catalyzes the FAD-dependent demodification of cmnm(5)s(2)U34 to nm(5)s(2)U34, followed by the transfer of a methyl group from S-adenosyl-L-methionine to nm(5)s(2)U34, to form mnm(5)s(2)U34.</text>
</comment>
<dbReference type="Pfam" id="PF01266">
    <property type="entry name" value="DAO"/>
    <property type="match status" value="1"/>
</dbReference>
<name>A0A3S2WX74_9BURK</name>
<dbReference type="SUPFAM" id="SSF51905">
    <property type="entry name" value="FAD/NAD(P)-binding domain"/>
    <property type="match status" value="1"/>
</dbReference>
<dbReference type="NCBIfam" id="TIGR03197">
    <property type="entry name" value="MnmC_Cterm"/>
    <property type="match status" value="1"/>
</dbReference>
<dbReference type="AlphaFoldDB" id="A0A3S2WX74"/>
<evidence type="ECO:0000256" key="6">
    <source>
        <dbReference type="ARBA" id="ARBA00022694"/>
    </source>
</evidence>
<evidence type="ECO:0000256" key="8">
    <source>
        <dbReference type="ARBA" id="ARBA00023002"/>
    </source>
</evidence>
<comment type="similarity">
    <text evidence="10">In the N-terminal section; belongs to the methyltransferase superfamily. tRNA (mnm(5)s(2)U34)-methyltransferase family.</text>
</comment>
<dbReference type="GO" id="GO:0032259">
    <property type="term" value="P:methylation"/>
    <property type="evidence" value="ECO:0007669"/>
    <property type="project" value="UniProtKB-KW"/>
</dbReference>
<dbReference type="Gene3D" id="3.50.50.60">
    <property type="entry name" value="FAD/NAD(P)-binding domain"/>
    <property type="match status" value="1"/>
</dbReference>
<dbReference type="InterPro" id="IPR017610">
    <property type="entry name" value="tRNA_S-uridine_synth_MnmC_C"/>
</dbReference>
<evidence type="ECO:0000259" key="11">
    <source>
        <dbReference type="Pfam" id="PF01266"/>
    </source>
</evidence>
<evidence type="ECO:0000256" key="4">
    <source>
        <dbReference type="ARBA" id="ARBA00022679"/>
    </source>
</evidence>
<keyword evidence="5 10" id="KW-0949">S-adenosyl-L-methionine</keyword>
<feature type="region of interest" description="FAD-dependent cmnm(5)s(2)U34 oxidoreductase" evidence="10">
    <location>
        <begin position="254"/>
        <end position="634"/>
    </location>
</feature>
<dbReference type="EC" id="2.1.1.61" evidence="10"/>
<keyword evidence="9 10" id="KW-0511">Multifunctional enzyme</keyword>
<dbReference type="Gene3D" id="3.40.50.150">
    <property type="entry name" value="Vaccinia Virus protein VP39"/>
    <property type="match status" value="1"/>
</dbReference>
<keyword evidence="14" id="KW-1185">Reference proteome</keyword>
<evidence type="ECO:0000313" key="14">
    <source>
        <dbReference type="Proteomes" id="UP000288178"/>
    </source>
</evidence>
<dbReference type="GO" id="GO:0005737">
    <property type="term" value="C:cytoplasm"/>
    <property type="evidence" value="ECO:0007669"/>
    <property type="project" value="UniProtKB-SubCell"/>
</dbReference>
<protein>
    <recommendedName>
        <fullName evidence="10">tRNA 5-methylaminomethyl-2-thiouridine biosynthesis bifunctional protein MnmC</fullName>
        <shortName evidence="10">tRNA mnm(5)s(2)U biosynthesis bifunctional protein</shortName>
    </recommendedName>
    <domain>
        <recommendedName>
            <fullName evidence="10">tRNA (mnm(5)s(2)U34)-methyltransferase</fullName>
            <ecNumber evidence="10">2.1.1.61</ecNumber>
        </recommendedName>
    </domain>
    <domain>
        <recommendedName>
            <fullName evidence="10">FAD-dependent cmnm(5)s(2)U34 oxidoreductase</fullName>
            <ecNumber evidence="10">1.5.-.-</ecNumber>
        </recommendedName>
    </domain>
</protein>
<evidence type="ECO:0000256" key="2">
    <source>
        <dbReference type="ARBA" id="ARBA00022603"/>
    </source>
</evidence>
<keyword evidence="7 10" id="KW-0274">FAD</keyword>
<keyword evidence="2 10" id="KW-0489">Methyltransferase</keyword>
<evidence type="ECO:0000256" key="3">
    <source>
        <dbReference type="ARBA" id="ARBA00022630"/>
    </source>
</evidence>
<dbReference type="NCBIfam" id="NF033855">
    <property type="entry name" value="tRNA_MNMC2"/>
    <property type="match status" value="1"/>
</dbReference>